<evidence type="ECO:0000313" key="1">
    <source>
        <dbReference type="EMBL" id="GGF10606.1"/>
    </source>
</evidence>
<protein>
    <submittedName>
        <fullName evidence="1">Uncharacterized protein</fullName>
    </submittedName>
</protein>
<reference evidence="1" key="1">
    <citation type="journal article" date="2014" name="Int. J. Syst. Evol. Microbiol.">
        <title>Complete genome sequence of Corynebacterium casei LMG S-19264T (=DSM 44701T), isolated from a smear-ripened cheese.</title>
        <authorList>
            <consortium name="US DOE Joint Genome Institute (JGI-PGF)"/>
            <person name="Walter F."/>
            <person name="Albersmeier A."/>
            <person name="Kalinowski J."/>
            <person name="Ruckert C."/>
        </authorList>
    </citation>
    <scope>NUCLEOTIDE SEQUENCE</scope>
    <source>
        <strain evidence="1">CGMCC 1.12153</strain>
    </source>
</reference>
<keyword evidence="2" id="KW-1185">Reference proteome</keyword>
<reference evidence="1" key="2">
    <citation type="submission" date="2020-09" db="EMBL/GenBank/DDBJ databases">
        <authorList>
            <person name="Sun Q."/>
            <person name="Zhou Y."/>
        </authorList>
    </citation>
    <scope>NUCLEOTIDE SEQUENCE</scope>
    <source>
        <strain evidence="1">CGMCC 1.12153</strain>
    </source>
</reference>
<sequence>MSWLRFSRRHPILFIMIGGVPNGKKEKNEIAEEKIIFKTARKIRINRCAIHIYSCFWKRRLNDK</sequence>
<evidence type="ECO:0000313" key="2">
    <source>
        <dbReference type="Proteomes" id="UP000660110"/>
    </source>
</evidence>
<comment type="caution">
    <text evidence="1">The sequence shown here is derived from an EMBL/GenBank/DDBJ whole genome shotgun (WGS) entry which is preliminary data.</text>
</comment>
<dbReference type="AlphaFoldDB" id="A0A917AYH3"/>
<accession>A0A917AYH3</accession>
<name>A0A917AYH3_HALAA</name>
<gene>
    <name evidence="1" type="ORF">GCM10010954_06500</name>
</gene>
<dbReference type="EMBL" id="BMEL01000001">
    <property type="protein sequence ID" value="GGF10606.1"/>
    <property type="molecule type" value="Genomic_DNA"/>
</dbReference>
<proteinExistence type="predicted"/>
<organism evidence="1 2">
    <name type="scientific">Halobacillus andaensis</name>
    <dbReference type="NCBI Taxonomy" id="1176239"/>
    <lineage>
        <taxon>Bacteria</taxon>
        <taxon>Bacillati</taxon>
        <taxon>Bacillota</taxon>
        <taxon>Bacilli</taxon>
        <taxon>Bacillales</taxon>
        <taxon>Bacillaceae</taxon>
        <taxon>Halobacillus</taxon>
    </lineage>
</organism>
<dbReference type="Proteomes" id="UP000660110">
    <property type="component" value="Unassembled WGS sequence"/>
</dbReference>